<feature type="transmembrane region" description="Helical" evidence="10">
    <location>
        <begin position="182"/>
        <end position="204"/>
    </location>
</feature>
<dbReference type="Gene3D" id="6.10.140.1330">
    <property type="match status" value="1"/>
</dbReference>
<evidence type="ECO:0000256" key="9">
    <source>
        <dbReference type="ARBA" id="ARBA00023201"/>
    </source>
</evidence>
<evidence type="ECO:0000256" key="7">
    <source>
        <dbReference type="ARBA" id="ARBA00023065"/>
    </source>
</evidence>
<dbReference type="STRING" id="564198.BST17_02750"/>
<dbReference type="GO" id="GO:0051453">
    <property type="term" value="P:regulation of intracellular pH"/>
    <property type="evidence" value="ECO:0007669"/>
    <property type="project" value="TreeGrafter"/>
</dbReference>
<dbReference type="GO" id="GO:0015385">
    <property type="term" value="F:sodium:proton antiporter activity"/>
    <property type="evidence" value="ECO:0007669"/>
    <property type="project" value="InterPro"/>
</dbReference>
<comment type="function">
    <text evidence="10">Na(+)/H(+) antiporter that extrudes sodium in exchange for external protons.</text>
</comment>
<comment type="subcellular location">
    <subcellularLocation>
        <location evidence="1 10">Cell membrane</location>
        <topology evidence="1 10">Multi-pass membrane protein</topology>
    </subcellularLocation>
</comment>
<dbReference type="Proteomes" id="UP000192366">
    <property type="component" value="Unassembled WGS sequence"/>
</dbReference>
<dbReference type="GO" id="GO:0098719">
    <property type="term" value="P:sodium ion import across plasma membrane"/>
    <property type="evidence" value="ECO:0007669"/>
    <property type="project" value="TreeGrafter"/>
</dbReference>
<evidence type="ECO:0000256" key="2">
    <source>
        <dbReference type="ARBA" id="ARBA00022448"/>
    </source>
</evidence>
<keyword evidence="6 10" id="KW-0915">Sodium</keyword>
<keyword evidence="3 10" id="KW-1003">Cell membrane</keyword>
<name>A0A1W9Z2P6_MYCBA</name>
<comment type="caution">
    <text evidence="10">Lacks conserved residue(s) required for the propagation of feature annotation.</text>
</comment>
<protein>
    <submittedName>
        <fullName evidence="12">Na+/H+ antiporter</fullName>
    </submittedName>
</protein>
<feature type="transmembrane region" description="Helical" evidence="10">
    <location>
        <begin position="54"/>
        <end position="71"/>
    </location>
</feature>
<keyword evidence="9 10" id="KW-0739">Sodium transport</keyword>
<dbReference type="GO" id="GO:0005886">
    <property type="term" value="C:plasma membrane"/>
    <property type="evidence" value="ECO:0007669"/>
    <property type="project" value="UniProtKB-SubCell"/>
</dbReference>
<keyword evidence="8 10" id="KW-0472">Membrane</keyword>
<feature type="transmembrane region" description="Helical" evidence="10">
    <location>
        <begin position="267"/>
        <end position="290"/>
    </location>
</feature>
<evidence type="ECO:0000259" key="11">
    <source>
        <dbReference type="Pfam" id="PF00999"/>
    </source>
</evidence>
<evidence type="ECO:0000256" key="8">
    <source>
        <dbReference type="ARBA" id="ARBA00023136"/>
    </source>
</evidence>
<keyword evidence="4 10" id="KW-0812">Transmembrane</keyword>
<dbReference type="InterPro" id="IPR004705">
    <property type="entry name" value="Cation/H_exchanger_CPA1_bac"/>
</dbReference>
<evidence type="ECO:0000256" key="5">
    <source>
        <dbReference type="ARBA" id="ARBA00022989"/>
    </source>
</evidence>
<proteinExistence type="inferred from homology"/>
<evidence type="ECO:0000256" key="4">
    <source>
        <dbReference type="ARBA" id="ARBA00022692"/>
    </source>
</evidence>
<feature type="transmembrane region" description="Helical" evidence="10">
    <location>
        <begin position="83"/>
        <end position="106"/>
    </location>
</feature>
<keyword evidence="5 10" id="KW-1133">Transmembrane helix</keyword>
<dbReference type="PANTHER" id="PTHR10110:SF86">
    <property type="entry name" value="SODIUM_HYDROGEN EXCHANGER 7"/>
    <property type="match status" value="1"/>
</dbReference>
<accession>A0A1W9Z2P6</accession>
<feature type="domain" description="Cation/H+ exchanger transmembrane" evidence="11">
    <location>
        <begin position="13"/>
        <end position="397"/>
    </location>
</feature>
<evidence type="ECO:0000313" key="13">
    <source>
        <dbReference type="Proteomes" id="UP000192366"/>
    </source>
</evidence>
<dbReference type="RefSeq" id="WP_083055411.1">
    <property type="nucleotide sequence ID" value="NZ_JACKVM010000008.1"/>
</dbReference>
<sequence>MEQLTLLLALFVATVFLTPVAMRLKLPYPVVLLVGGLAVAYLPGLPAPSINPELILPLVLPPLLFAAARRTSWREFLDNRRAIGLLAIALVLVTAFTVGVLVNWLVPGAPLIAALALGAAVAPPDPVAATSAVRELDLPRRLRTTLEGEGLSNDATALVLYEVAISGVVAGTLSPWGALGSLTLSIVLGITIGLVLAVGARWLIGKLPGHPVGSAFVLLMPFAAYGIADVAHGSGVLAVVTLALALSRHPDSESAQTRLVSETTWDILELLVTGAAFAFVGLELRVLAAAVPGDLSELITQALAVTAVVIVIRFVWIFVVGTIDQRLAARRHPEDEPVGWRERLIASWSGMRGVVTLAAVLAFPLDFPERDRLIFIAFVVIVVTLTVQGTTLPWLVRRLGVTVPPEQTAELERNLTDRARRAGMQRLDDITQRGDIDDATARRAGHDIERVWQRLGFQGHDPADGENAARREQAARLETEVLAAARHAILSARAEQGVDPTVADSLLRRLDGHGSTPE</sequence>
<evidence type="ECO:0000256" key="6">
    <source>
        <dbReference type="ARBA" id="ARBA00023053"/>
    </source>
</evidence>
<dbReference type="PANTHER" id="PTHR10110">
    <property type="entry name" value="SODIUM/HYDROGEN EXCHANGER"/>
    <property type="match status" value="1"/>
</dbReference>
<evidence type="ECO:0000256" key="10">
    <source>
        <dbReference type="RuleBase" id="RU366002"/>
    </source>
</evidence>
<keyword evidence="2 10" id="KW-0813">Transport</keyword>
<keyword evidence="10" id="KW-0050">Antiport</keyword>
<dbReference type="EMBL" id="MVHJ01000002">
    <property type="protein sequence ID" value="ORA06591.1"/>
    <property type="molecule type" value="Genomic_DNA"/>
</dbReference>
<comment type="similarity">
    <text evidence="10">Belongs to the monovalent cation:proton antiporter 1 (CPA1) transporter (TC 2.A.36) family.</text>
</comment>
<dbReference type="OrthoDB" id="57886at2"/>
<feature type="transmembrane region" description="Helical" evidence="10">
    <location>
        <begin position="224"/>
        <end position="246"/>
    </location>
</feature>
<keyword evidence="7 10" id="KW-0406">Ion transport</keyword>
<dbReference type="GO" id="GO:0015386">
    <property type="term" value="F:potassium:proton antiporter activity"/>
    <property type="evidence" value="ECO:0007669"/>
    <property type="project" value="TreeGrafter"/>
</dbReference>
<evidence type="ECO:0000313" key="12">
    <source>
        <dbReference type="EMBL" id="ORA06591.1"/>
    </source>
</evidence>
<dbReference type="Pfam" id="PF00999">
    <property type="entry name" value="Na_H_Exchanger"/>
    <property type="match status" value="1"/>
</dbReference>
<dbReference type="AlphaFoldDB" id="A0A1W9Z2P6"/>
<dbReference type="InterPro" id="IPR006153">
    <property type="entry name" value="Cation/H_exchanger_TM"/>
</dbReference>
<evidence type="ECO:0000256" key="3">
    <source>
        <dbReference type="ARBA" id="ARBA00022475"/>
    </source>
</evidence>
<dbReference type="NCBIfam" id="TIGR00831">
    <property type="entry name" value="a_cpa1"/>
    <property type="match status" value="1"/>
</dbReference>
<feature type="transmembrane region" description="Helical" evidence="10">
    <location>
        <begin position="373"/>
        <end position="396"/>
    </location>
</feature>
<gene>
    <name evidence="12" type="ORF">BST17_02750</name>
</gene>
<comment type="caution">
    <text evidence="12">The sequence shown here is derived from an EMBL/GenBank/DDBJ whole genome shotgun (WGS) entry which is preliminary data.</text>
</comment>
<reference evidence="12 13" key="1">
    <citation type="submission" date="2017-02" db="EMBL/GenBank/DDBJ databases">
        <title>The new phylogeny of genus Mycobacterium.</title>
        <authorList>
            <person name="Tortoli E."/>
            <person name="Trovato A."/>
            <person name="Cirillo D.M."/>
        </authorList>
    </citation>
    <scope>NUCLEOTIDE SEQUENCE [LARGE SCALE GENOMIC DNA]</scope>
    <source>
        <strain evidence="12 13">DSM 45578</strain>
    </source>
</reference>
<organism evidence="12 13">
    <name type="scientific">Mycolicibacterium bacteremicum</name>
    <name type="common">Mycobacterium bacteremicum</name>
    <dbReference type="NCBI Taxonomy" id="564198"/>
    <lineage>
        <taxon>Bacteria</taxon>
        <taxon>Bacillati</taxon>
        <taxon>Actinomycetota</taxon>
        <taxon>Actinomycetes</taxon>
        <taxon>Mycobacteriales</taxon>
        <taxon>Mycobacteriaceae</taxon>
        <taxon>Mycolicibacterium</taxon>
    </lineage>
</organism>
<feature type="transmembrane region" description="Helical" evidence="10">
    <location>
        <begin position="302"/>
        <end position="323"/>
    </location>
</feature>
<dbReference type="InterPro" id="IPR018422">
    <property type="entry name" value="Cation/H_exchanger_CPA1"/>
</dbReference>
<keyword evidence="13" id="KW-1185">Reference proteome</keyword>
<evidence type="ECO:0000256" key="1">
    <source>
        <dbReference type="ARBA" id="ARBA00004651"/>
    </source>
</evidence>